<evidence type="ECO:0000256" key="4">
    <source>
        <dbReference type="ARBA" id="ARBA00023136"/>
    </source>
</evidence>
<dbReference type="PANTHER" id="PTHR23514">
    <property type="entry name" value="BYPASS OF STOP CODON PROTEIN 6"/>
    <property type="match status" value="1"/>
</dbReference>
<keyword evidence="4 5" id="KW-0472">Membrane</keyword>
<feature type="transmembrane region" description="Helical" evidence="5">
    <location>
        <begin position="420"/>
        <end position="438"/>
    </location>
</feature>
<evidence type="ECO:0000256" key="3">
    <source>
        <dbReference type="ARBA" id="ARBA00022989"/>
    </source>
</evidence>
<evidence type="ECO:0000256" key="1">
    <source>
        <dbReference type="ARBA" id="ARBA00004141"/>
    </source>
</evidence>
<comment type="subcellular location">
    <subcellularLocation>
        <location evidence="1">Membrane</location>
        <topology evidence="1">Multi-pass membrane protein</topology>
    </subcellularLocation>
</comment>
<proteinExistence type="predicted"/>
<dbReference type="Proteomes" id="UP000190166">
    <property type="component" value="Unassembled WGS sequence"/>
</dbReference>
<dbReference type="PANTHER" id="PTHR23514:SF13">
    <property type="entry name" value="INNER MEMBRANE PROTEIN YBJJ"/>
    <property type="match status" value="1"/>
</dbReference>
<feature type="domain" description="Major facilitator superfamily (MFS) profile" evidence="6">
    <location>
        <begin position="73"/>
        <end position="443"/>
    </location>
</feature>
<keyword evidence="8" id="KW-1185">Reference proteome</keyword>
<protein>
    <submittedName>
        <fullName evidence="7">Fucose permease</fullName>
    </submittedName>
</protein>
<evidence type="ECO:0000259" key="6">
    <source>
        <dbReference type="PROSITE" id="PS50850"/>
    </source>
</evidence>
<feature type="transmembrane region" description="Helical" evidence="5">
    <location>
        <begin position="226"/>
        <end position="244"/>
    </location>
</feature>
<feature type="transmembrane region" description="Helical" evidence="5">
    <location>
        <begin position="335"/>
        <end position="355"/>
    </location>
</feature>
<evidence type="ECO:0000256" key="5">
    <source>
        <dbReference type="SAM" id="Phobius"/>
    </source>
</evidence>
<keyword evidence="3 5" id="KW-1133">Transmembrane helix</keyword>
<dbReference type="GO" id="GO:0016020">
    <property type="term" value="C:membrane"/>
    <property type="evidence" value="ECO:0007669"/>
    <property type="project" value="UniProtKB-SubCell"/>
</dbReference>
<feature type="transmembrane region" description="Helical" evidence="5">
    <location>
        <begin position="111"/>
        <end position="134"/>
    </location>
</feature>
<dbReference type="Pfam" id="PF07690">
    <property type="entry name" value="MFS_1"/>
    <property type="match status" value="1"/>
</dbReference>
<feature type="transmembrane region" description="Helical" evidence="5">
    <location>
        <begin position="73"/>
        <end position="91"/>
    </location>
</feature>
<dbReference type="EMBL" id="FUZZ01000002">
    <property type="protein sequence ID" value="SKD04834.1"/>
    <property type="molecule type" value="Genomic_DNA"/>
</dbReference>
<evidence type="ECO:0000256" key="2">
    <source>
        <dbReference type="ARBA" id="ARBA00022692"/>
    </source>
</evidence>
<evidence type="ECO:0000313" key="7">
    <source>
        <dbReference type="EMBL" id="SKD04834.1"/>
    </source>
</evidence>
<sequence length="443" mass="48197">MPIVSHSTIQIPLTIKCPSNTQTLLLLHFCASPHSPRQFSPDLPNFAPSNTTNRCGAQIMLADIQNETDARQYRIAISVFFFISGLGYSSWASRIPSIKQQLHLNEAQFGLVLLALPIGLMLTMPITGRLLGLFSSRKIMVFGAMVFNLILSLPGFTTSIWQLALVLFCFGSARNLLNLSMNSQAVQVQHLFPQSIMTTFHGIWSVAGFAGAAIGYLMVTMNVAPSYHLLMISTLLLVFTIYYYPKTLPDQPVKETVKRAAFALPDKSLLKYSLICFACMATENTMYDWSGLYFEKIVGTSKSTAVAAFGIYMVAMTTGRFIGDRLVNRLGIKSMLLYSGWFILTGLLLAIVLPYPVTAGIGFIFAGLGVACVVPLVFSLAGRSKSTNSGQTLASISTIGYLGFMVVPPLVGLVAQATSLRWSFAIMAICGLAIVALVKGMKE</sequence>
<gene>
    <name evidence="7" type="ORF">SAMN05660461_2942</name>
</gene>
<feature type="transmembrane region" description="Helical" evidence="5">
    <location>
        <begin position="201"/>
        <end position="219"/>
    </location>
</feature>
<keyword evidence="2 5" id="KW-0812">Transmembrane</keyword>
<feature type="transmembrane region" description="Helical" evidence="5">
    <location>
        <begin position="361"/>
        <end position="381"/>
    </location>
</feature>
<dbReference type="GO" id="GO:0022857">
    <property type="term" value="F:transmembrane transporter activity"/>
    <property type="evidence" value="ECO:0007669"/>
    <property type="project" value="InterPro"/>
</dbReference>
<dbReference type="InterPro" id="IPR020846">
    <property type="entry name" value="MFS_dom"/>
</dbReference>
<feature type="transmembrane region" description="Helical" evidence="5">
    <location>
        <begin position="304"/>
        <end position="323"/>
    </location>
</feature>
<dbReference type="STRING" id="393003.SAMN05660461_2942"/>
<dbReference type="InterPro" id="IPR011701">
    <property type="entry name" value="MFS"/>
</dbReference>
<organism evidence="7 8">
    <name type="scientific">Chitinophaga ginsengisegetis</name>
    <dbReference type="NCBI Taxonomy" id="393003"/>
    <lineage>
        <taxon>Bacteria</taxon>
        <taxon>Pseudomonadati</taxon>
        <taxon>Bacteroidota</taxon>
        <taxon>Chitinophagia</taxon>
        <taxon>Chitinophagales</taxon>
        <taxon>Chitinophagaceae</taxon>
        <taxon>Chitinophaga</taxon>
    </lineage>
</organism>
<dbReference type="InterPro" id="IPR051788">
    <property type="entry name" value="MFS_Transporter"/>
</dbReference>
<evidence type="ECO:0000313" key="8">
    <source>
        <dbReference type="Proteomes" id="UP000190166"/>
    </source>
</evidence>
<dbReference type="AlphaFoldDB" id="A0A1T5NWG3"/>
<dbReference type="Gene3D" id="1.20.1250.20">
    <property type="entry name" value="MFS general substrate transporter like domains"/>
    <property type="match status" value="2"/>
</dbReference>
<accession>A0A1T5NWG3</accession>
<feature type="transmembrane region" description="Helical" evidence="5">
    <location>
        <begin position="146"/>
        <end position="173"/>
    </location>
</feature>
<reference evidence="8" key="1">
    <citation type="submission" date="2017-02" db="EMBL/GenBank/DDBJ databases">
        <authorList>
            <person name="Varghese N."/>
            <person name="Submissions S."/>
        </authorList>
    </citation>
    <scope>NUCLEOTIDE SEQUENCE [LARGE SCALE GENOMIC DNA]</scope>
    <source>
        <strain evidence="8">DSM 18108</strain>
    </source>
</reference>
<dbReference type="InterPro" id="IPR036259">
    <property type="entry name" value="MFS_trans_sf"/>
</dbReference>
<dbReference type="CDD" id="cd17393">
    <property type="entry name" value="MFS_MosC_like"/>
    <property type="match status" value="1"/>
</dbReference>
<feature type="transmembrane region" description="Helical" evidence="5">
    <location>
        <begin position="393"/>
        <end position="414"/>
    </location>
</feature>
<name>A0A1T5NWG3_9BACT</name>
<dbReference type="PROSITE" id="PS50850">
    <property type="entry name" value="MFS"/>
    <property type="match status" value="1"/>
</dbReference>
<dbReference type="SUPFAM" id="SSF103473">
    <property type="entry name" value="MFS general substrate transporter"/>
    <property type="match status" value="1"/>
</dbReference>